<protein>
    <recommendedName>
        <fullName evidence="4">Outer membrane lipoprotein-sorting protein</fullName>
    </recommendedName>
</protein>
<evidence type="ECO:0000313" key="2">
    <source>
        <dbReference type="EMBL" id="WNM20861.1"/>
    </source>
</evidence>
<evidence type="ECO:0008006" key="4">
    <source>
        <dbReference type="Google" id="ProtNLM"/>
    </source>
</evidence>
<reference evidence="1 3" key="1">
    <citation type="submission" date="2023-09" db="EMBL/GenBank/DDBJ databases">
        <title>Flavobacterium sp. a novel bacteria isolate from Pepper rhizosphere.</title>
        <authorList>
            <person name="Peng Y."/>
            <person name="Lee J."/>
        </authorList>
    </citation>
    <scope>NUCLEOTIDE SEQUENCE</scope>
    <source>
        <strain evidence="1">PMR2A8</strain>
        <strain evidence="2 3">PMTSA4</strain>
    </source>
</reference>
<dbReference type="KEGG" id="fcj:RN605_09205"/>
<organism evidence="1">
    <name type="scientific">Flavobacterium capsici</name>
    <dbReference type="NCBI Taxonomy" id="3075618"/>
    <lineage>
        <taxon>Bacteria</taxon>
        <taxon>Pseudomonadati</taxon>
        <taxon>Bacteroidota</taxon>
        <taxon>Flavobacteriia</taxon>
        <taxon>Flavobacteriales</taxon>
        <taxon>Flavobacteriaceae</taxon>
        <taxon>Flavobacterium</taxon>
    </lineage>
</organism>
<name>A0AA96EYP6_9FLAO</name>
<accession>A0AA96EYP6</accession>
<proteinExistence type="predicted"/>
<evidence type="ECO:0000313" key="3">
    <source>
        <dbReference type="Proteomes" id="UP001304515"/>
    </source>
</evidence>
<dbReference type="EMBL" id="CP134878">
    <property type="protein sequence ID" value="WNM19472.1"/>
    <property type="molecule type" value="Genomic_DNA"/>
</dbReference>
<keyword evidence="3" id="KW-1185">Reference proteome</keyword>
<evidence type="ECO:0000313" key="1">
    <source>
        <dbReference type="EMBL" id="WNM19472.1"/>
    </source>
</evidence>
<sequence length="236" mass="28166">MRYLLFFILFSFQISFSQAEKMLRVEEVFSLAEKAVTEDKYVSYETSYKLYLDYEAKEIFEEYKGVFVKKNNINYLKIKNTEFVTFTKYALKINHDEKAISINSHQETNTQQNPFSISDYLKSFPEKKIKIEGNNYVCELKPSKISQIMFSKIIVYINKTDYSVVKQKFYYVEKMESNDKNGKLRYSTPRLEITFTRRPKNPELDTKLLKQENYFTEAKGNIMLSKKLSKYKLFKT</sequence>
<accession>A0AA96F3Q8</accession>
<dbReference type="AlphaFoldDB" id="A0AA96EYP6"/>
<dbReference type="EMBL" id="CP134890">
    <property type="protein sequence ID" value="WNM20861.1"/>
    <property type="molecule type" value="Genomic_DNA"/>
</dbReference>
<dbReference type="Proteomes" id="UP001304515">
    <property type="component" value="Chromosome"/>
</dbReference>
<dbReference type="RefSeq" id="WP_313324364.1">
    <property type="nucleotide sequence ID" value="NZ_CP134878.1"/>
</dbReference>
<gene>
    <name evidence="2" type="ORF">RN605_09205</name>
    <name evidence="1" type="ORF">RN608_02035</name>
</gene>